<feature type="non-terminal residue" evidence="3">
    <location>
        <position position="274"/>
    </location>
</feature>
<evidence type="ECO:0000259" key="2">
    <source>
        <dbReference type="Pfam" id="PF21119"/>
    </source>
</evidence>
<evidence type="ECO:0000259" key="1">
    <source>
        <dbReference type="Pfam" id="PF01365"/>
    </source>
</evidence>
<accession>A0A7L3HAK4</accession>
<dbReference type="GO" id="GO:0006941">
    <property type="term" value="P:striated muscle contraction"/>
    <property type="evidence" value="ECO:0007669"/>
    <property type="project" value="TreeGrafter"/>
</dbReference>
<protein>
    <submittedName>
        <fullName evidence="3">RYR3 protein</fullName>
    </submittedName>
</protein>
<dbReference type="PANTHER" id="PTHR46399">
    <property type="entry name" value="B30.2/SPRY DOMAIN-CONTAINING PROTEIN"/>
    <property type="match status" value="1"/>
</dbReference>
<reference evidence="3 4" key="1">
    <citation type="submission" date="2019-09" db="EMBL/GenBank/DDBJ databases">
        <title>Bird 10,000 Genomes (B10K) Project - Family phase.</title>
        <authorList>
            <person name="Zhang G."/>
        </authorList>
    </citation>
    <scope>NUCLEOTIDE SEQUENCE [LARGE SCALE GENOMIC DNA]</scope>
    <source>
        <strain evidence="3">B10K-DU-012-02</strain>
    </source>
</reference>
<dbReference type="InterPro" id="IPR015925">
    <property type="entry name" value="Ryanodine_IP3_receptor"/>
</dbReference>
<dbReference type="OrthoDB" id="300855at2759"/>
<sequence length="274" mass="30768">ATLKELISQTMVRWSQEDQIQDPELVRIMYSLLRRQYDSIGELLQALRKAYTISAASVKDTINLLAALGQIRSLLSVRMGKEEELLMINGLGYGINRILFLSWCEAFCYISKTYIFCSYMKTDAVLKFQRDCCPLLHECDYCKLLLIIIYQLFSAAFPSMRGSTPLDVAAASVMDNNELALALEEPDLDKVATLTYLLNGVLVLKGFKRANLVVTYLAGCGLQSCPVLLAKGYPDIGWNPIEGERYLSFLRFAVFANSESVEENASVVVKLLIR</sequence>
<dbReference type="InterPro" id="IPR000699">
    <property type="entry name" value="RIH_dom"/>
</dbReference>
<gene>
    <name evidence="3" type="primary">Ryr3_0</name>
    <name evidence="3" type="ORF">BUPERY_R01813</name>
</gene>
<feature type="non-terminal residue" evidence="3">
    <location>
        <position position="1"/>
    </location>
</feature>
<dbReference type="GO" id="GO:0005790">
    <property type="term" value="C:smooth endoplasmic reticulum"/>
    <property type="evidence" value="ECO:0007669"/>
    <property type="project" value="TreeGrafter"/>
</dbReference>
<dbReference type="Pfam" id="PF01365">
    <property type="entry name" value="RYDR_ITPR"/>
    <property type="match status" value="1"/>
</dbReference>
<comment type="caution">
    <text evidence="3">The sequence shown here is derived from an EMBL/GenBank/DDBJ whole genome shotgun (WGS) entry which is preliminary data.</text>
</comment>
<dbReference type="GO" id="GO:0014808">
    <property type="term" value="P:release of sequestered calcium ion into cytosol by sarcoplasmic reticulum"/>
    <property type="evidence" value="ECO:0007669"/>
    <property type="project" value="TreeGrafter"/>
</dbReference>
<name>A0A7L3HAK4_9PASS</name>
<proteinExistence type="predicted"/>
<dbReference type="Proteomes" id="UP000566314">
    <property type="component" value="Unassembled WGS sequence"/>
</dbReference>
<dbReference type="GO" id="GO:0034704">
    <property type="term" value="C:calcium channel complex"/>
    <property type="evidence" value="ECO:0007669"/>
    <property type="project" value="TreeGrafter"/>
</dbReference>
<dbReference type="AlphaFoldDB" id="A0A7L3HAK4"/>
<dbReference type="Pfam" id="PF21119">
    <property type="entry name" value="RYDR_Jsol"/>
    <property type="match status" value="1"/>
</dbReference>
<keyword evidence="4" id="KW-1185">Reference proteome</keyword>
<dbReference type="GO" id="GO:0005219">
    <property type="term" value="F:ryanodine-sensitive calcium-release channel activity"/>
    <property type="evidence" value="ECO:0007669"/>
    <property type="project" value="TreeGrafter"/>
</dbReference>
<dbReference type="GO" id="GO:0033017">
    <property type="term" value="C:sarcoplasmic reticulum membrane"/>
    <property type="evidence" value="ECO:0007669"/>
    <property type="project" value="TreeGrafter"/>
</dbReference>
<evidence type="ECO:0000313" key="3">
    <source>
        <dbReference type="EMBL" id="NXU01799.1"/>
    </source>
</evidence>
<organism evidence="3 4">
    <name type="scientific">Buphagus erythrorhynchus</name>
    <name type="common">red-billed oxpecker</name>
    <dbReference type="NCBI Taxonomy" id="245048"/>
    <lineage>
        <taxon>Eukaryota</taxon>
        <taxon>Metazoa</taxon>
        <taxon>Chordata</taxon>
        <taxon>Craniata</taxon>
        <taxon>Vertebrata</taxon>
        <taxon>Euteleostomi</taxon>
        <taxon>Archelosauria</taxon>
        <taxon>Archosauria</taxon>
        <taxon>Dinosauria</taxon>
        <taxon>Saurischia</taxon>
        <taxon>Theropoda</taxon>
        <taxon>Coelurosauria</taxon>
        <taxon>Aves</taxon>
        <taxon>Neognathae</taxon>
        <taxon>Neoaves</taxon>
        <taxon>Telluraves</taxon>
        <taxon>Australaves</taxon>
        <taxon>Passeriformes</taxon>
        <taxon>Sturnidae</taxon>
        <taxon>Buphagus</taxon>
    </lineage>
</organism>
<dbReference type="PANTHER" id="PTHR46399:SF9">
    <property type="entry name" value="RYANODINE RECEPTOR 3"/>
    <property type="match status" value="1"/>
</dbReference>
<dbReference type="InterPro" id="IPR048581">
    <property type="entry name" value="RYDR_Jsol"/>
</dbReference>
<dbReference type="GO" id="GO:0030018">
    <property type="term" value="C:Z disc"/>
    <property type="evidence" value="ECO:0007669"/>
    <property type="project" value="TreeGrafter"/>
</dbReference>
<feature type="domain" description="RIH" evidence="1">
    <location>
        <begin position="156"/>
        <end position="274"/>
    </location>
</feature>
<dbReference type="EMBL" id="VZTT01043608">
    <property type="protein sequence ID" value="NXU01799.1"/>
    <property type="molecule type" value="Genomic_DNA"/>
</dbReference>
<dbReference type="GO" id="GO:0042383">
    <property type="term" value="C:sarcolemma"/>
    <property type="evidence" value="ECO:0007669"/>
    <property type="project" value="TreeGrafter"/>
</dbReference>
<feature type="domain" description="Ryanodine receptor junctional solenoid" evidence="2">
    <location>
        <begin position="2"/>
        <end position="35"/>
    </location>
</feature>
<evidence type="ECO:0000313" key="4">
    <source>
        <dbReference type="Proteomes" id="UP000566314"/>
    </source>
</evidence>